<dbReference type="Gene3D" id="2.40.50.100">
    <property type="match status" value="1"/>
</dbReference>
<dbReference type="InterPro" id="IPR050465">
    <property type="entry name" value="UPF0194_transport"/>
</dbReference>
<dbReference type="PANTHER" id="PTHR32347:SF27">
    <property type="entry name" value="RND EFFLUX PUMP MEMBRANE FUSION PROTEIN BARREL-SANDWICH DOMAIN-CONTAINING PROTEIN"/>
    <property type="match status" value="1"/>
</dbReference>
<dbReference type="Gene3D" id="2.40.30.170">
    <property type="match status" value="1"/>
</dbReference>
<sequence>MTQVNYFYTDICRFIAVSILLLFAGICFGADIGALGILTPRSGIVNLGASENALVSEIPVHANQRVETGDILMSFSHRTLLQHQLAALEAEIHWHEQTRISRIDVRKVILAGAQRSVQEAAERLKNYEALPKNARSTSEWILRRHDLADARHRVALETARLARIRTEDNARADKLQKEKNIAEIKLASSVLRAPMDGTILAIHKRVGEVAGGGVAVTLANLDEMAVRCEVFEGDLLDLRLGMKARIGGGGLPRPIGGVVHRIWRQVHRKNKVAEILVHLDEPEPANRLVGMEVDVIIIDAE</sequence>
<protein>
    <submittedName>
        <fullName evidence="3">Multidrug resistance efflux pump</fullName>
    </submittedName>
</protein>
<gene>
    <name evidence="3" type="ORF">BECKFW1821C_GA0114237_10684</name>
</gene>
<comment type="subcellular location">
    <subcellularLocation>
        <location evidence="1">Cell envelope</location>
    </subcellularLocation>
</comment>
<organism evidence="3">
    <name type="scientific">Candidatus Kentrum sp. FW</name>
    <dbReference type="NCBI Taxonomy" id="2126338"/>
    <lineage>
        <taxon>Bacteria</taxon>
        <taxon>Pseudomonadati</taxon>
        <taxon>Pseudomonadota</taxon>
        <taxon>Gammaproteobacteria</taxon>
        <taxon>Candidatus Kentrum</taxon>
    </lineage>
</organism>
<dbReference type="PANTHER" id="PTHR32347">
    <property type="entry name" value="EFFLUX SYSTEM COMPONENT YKNX-RELATED"/>
    <property type="match status" value="1"/>
</dbReference>
<dbReference type="AlphaFoldDB" id="A0A450TYR5"/>
<reference evidence="3" key="1">
    <citation type="submission" date="2019-02" db="EMBL/GenBank/DDBJ databases">
        <authorList>
            <person name="Gruber-Vodicka R. H."/>
            <person name="Seah K. B. B."/>
        </authorList>
    </citation>
    <scope>NUCLEOTIDE SEQUENCE</scope>
    <source>
        <strain evidence="3">BECK_BZ131</strain>
    </source>
</reference>
<keyword evidence="2" id="KW-0175">Coiled coil</keyword>
<dbReference type="EMBL" id="CAADFE010000068">
    <property type="protein sequence ID" value="VFJ75029.1"/>
    <property type="molecule type" value="Genomic_DNA"/>
</dbReference>
<dbReference type="Gene3D" id="1.10.287.470">
    <property type="entry name" value="Helix hairpin bin"/>
    <property type="match status" value="1"/>
</dbReference>
<evidence type="ECO:0000256" key="1">
    <source>
        <dbReference type="ARBA" id="ARBA00004196"/>
    </source>
</evidence>
<evidence type="ECO:0000256" key="2">
    <source>
        <dbReference type="ARBA" id="ARBA00023054"/>
    </source>
</evidence>
<accession>A0A450TYR5</accession>
<dbReference type="GO" id="GO:0030313">
    <property type="term" value="C:cell envelope"/>
    <property type="evidence" value="ECO:0007669"/>
    <property type="project" value="UniProtKB-SubCell"/>
</dbReference>
<name>A0A450TYR5_9GAMM</name>
<proteinExistence type="predicted"/>
<evidence type="ECO:0000313" key="3">
    <source>
        <dbReference type="EMBL" id="VFJ75029.1"/>
    </source>
</evidence>